<evidence type="ECO:0000256" key="3">
    <source>
        <dbReference type="ARBA" id="ARBA00023125"/>
    </source>
</evidence>
<feature type="domain" description="HTH lysR-type" evidence="5">
    <location>
        <begin position="1"/>
        <end position="58"/>
    </location>
</feature>
<dbReference type="Pfam" id="PF00126">
    <property type="entry name" value="HTH_1"/>
    <property type="match status" value="1"/>
</dbReference>
<dbReference type="KEGG" id="nmk:CHR53_16130"/>
<dbReference type="CDD" id="cd05466">
    <property type="entry name" value="PBP2_LTTR_substrate"/>
    <property type="match status" value="1"/>
</dbReference>
<dbReference type="GO" id="GO:0003700">
    <property type="term" value="F:DNA-binding transcription factor activity"/>
    <property type="evidence" value="ECO:0007669"/>
    <property type="project" value="InterPro"/>
</dbReference>
<reference evidence="6 7" key="1">
    <citation type="submission" date="2017-07" db="EMBL/GenBank/DDBJ databases">
        <title>The complete genome sequence of Bacillus mesonae strain H20-5, an efficient strain improving plant abiotic stress resistance.</title>
        <authorList>
            <person name="Kim S.Y."/>
            <person name="Song H."/>
            <person name="Sang M.K."/>
            <person name="Weon H.-Y."/>
            <person name="Song J."/>
        </authorList>
    </citation>
    <scope>NUCLEOTIDE SEQUENCE [LARGE SCALE GENOMIC DNA]</scope>
    <source>
        <strain evidence="6 7">H20-5</strain>
    </source>
</reference>
<dbReference type="STRING" id="1193713.GCA_001636315_00048"/>
<dbReference type="InterPro" id="IPR036388">
    <property type="entry name" value="WH-like_DNA-bd_sf"/>
</dbReference>
<dbReference type="Proteomes" id="UP000282892">
    <property type="component" value="Chromosome"/>
</dbReference>
<dbReference type="PANTHER" id="PTHR30126">
    <property type="entry name" value="HTH-TYPE TRANSCRIPTIONAL REGULATOR"/>
    <property type="match status" value="1"/>
</dbReference>
<evidence type="ECO:0000256" key="2">
    <source>
        <dbReference type="ARBA" id="ARBA00023015"/>
    </source>
</evidence>
<dbReference type="Gene3D" id="3.40.190.290">
    <property type="match status" value="1"/>
</dbReference>
<evidence type="ECO:0000259" key="5">
    <source>
        <dbReference type="PROSITE" id="PS50931"/>
    </source>
</evidence>
<evidence type="ECO:0000313" key="6">
    <source>
        <dbReference type="EMBL" id="AZU62669.1"/>
    </source>
</evidence>
<accession>A0A3T0I020</accession>
<organism evidence="6 7">
    <name type="scientific">Neobacillus mesonae</name>
    <dbReference type="NCBI Taxonomy" id="1193713"/>
    <lineage>
        <taxon>Bacteria</taxon>
        <taxon>Bacillati</taxon>
        <taxon>Bacillota</taxon>
        <taxon>Bacilli</taxon>
        <taxon>Bacillales</taxon>
        <taxon>Bacillaceae</taxon>
        <taxon>Neobacillus</taxon>
    </lineage>
</organism>
<dbReference type="OrthoDB" id="107670at2"/>
<evidence type="ECO:0000313" key="7">
    <source>
        <dbReference type="Proteomes" id="UP000282892"/>
    </source>
</evidence>
<keyword evidence="7" id="KW-1185">Reference proteome</keyword>
<keyword evidence="3" id="KW-0238">DNA-binding</keyword>
<evidence type="ECO:0000256" key="1">
    <source>
        <dbReference type="ARBA" id="ARBA00009437"/>
    </source>
</evidence>
<name>A0A3T0I020_9BACI</name>
<keyword evidence="2" id="KW-0805">Transcription regulation</keyword>
<protein>
    <submittedName>
        <fullName evidence="6">LysR family transcriptional regulator</fullName>
    </submittedName>
</protein>
<dbReference type="PANTHER" id="PTHR30126:SF78">
    <property type="entry name" value="HTH LYSR-TYPE DOMAIN-CONTAINING PROTEIN"/>
    <property type="match status" value="1"/>
</dbReference>
<keyword evidence="4" id="KW-0804">Transcription</keyword>
<sequence length="298" mass="34633">MDYRDWEILKVLYSQKNLTKAARLLFITQPALTNRLKQMQEELGVKIVTRESRGIHFTPEGEYLVRCADDILAQFNKIKDHVRNMRNHSGNEVAGILKLGVSNFFANYELPHILKLFKGQYPNVDFKVITGWSKDVTKLIHNKDVHIGFVRGDYSPRGLQKFLLLEETVSVTSREEIDLVDLPKLPRIDYSGDFLLKTLIDNWWAENYIQPPFISIEVDQVDTCKKMVLNGLGYGIIPSRMLMDTEGLYKIDLTDQNGNPILRRTWMYYHKESLEWNVVKAFVHFIETLGYSLNYPGN</sequence>
<dbReference type="InterPro" id="IPR000847">
    <property type="entry name" value="LysR_HTH_N"/>
</dbReference>
<dbReference type="PRINTS" id="PR00039">
    <property type="entry name" value="HTHLYSR"/>
</dbReference>
<dbReference type="SUPFAM" id="SSF46785">
    <property type="entry name" value="Winged helix' DNA-binding domain"/>
    <property type="match status" value="1"/>
</dbReference>
<dbReference type="RefSeq" id="WP_066383229.1">
    <property type="nucleotide sequence ID" value="NZ_CP022572.1"/>
</dbReference>
<dbReference type="AlphaFoldDB" id="A0A3T0I020"/>
<comment type="similarity">
    <text evidence="1">Belongs to the LysR transcriptional regulatory family.</text>
</comment>
<dbReference type="GO" id="GO:0000976">
    <property type="term" value="F:transcription cis-regulatory region binding"/>
    <property type="evidence" value="ECO:0007669"/>
    <property type="project" value="TreeGrafter"/>
</dbReference>
<dbReference type="Gene3D" id="1.10.10.10">
    <property type="entry name" value="Winged helix-like DNA-binding domain superfamily/Winged helix DNA-binding domain"/>
    <property type="match status" value="1"/>
</dbReference>
<proteinExistence type="inferred from homology"/>
<dbReference type="EMBL" id="CP022572">
    <property type="protein sequence ID" value="AZU62669.1"/>
    <property type="molecule type" value="Genomic_DNA"/>
</dbReference>
<dbReference type="Pfam" id="PF03466">
    <property type="entry name" value="LysR_substrate"/>
    <property type="match status" value="1"/>
</dbReference>
<dbReference type="SUPFAM" id="SSF53850">
    <property type="entry name" value="Periplasmic binding protein-like II"/>
    <property type="match status" value="1"/>
</dbReference>
<evidence type="ECO:0000256" key="4">
    <source>
        <dbReference type="ARBA" id="ARBA00023163"/>
    </source>
</evidence>
<dbReference type="InterPro" id="IPR036390">
    <property type="entry name" value="WH_DNA-bd_sf"/>
</dbReference>
<dbReference type="PROSITE" id="PS50931">
    <property type="entry name" value="HTH_LYSR"/>
    <property type="match status" value="1"/>
</dbReference>
<gene>
    <name evidence="6" type="ORF">CHR53_16130</name>
</gene>
<dbReference type="InterPro" id="IPR005119">
    <property type="entry name" value="LysR_subst-bd"/>
</dbReference>